<proteinExistence type="predicted"/>
<dbReference type="AlphaFoldDB" id="A0A1G7TQ52"/>
<organism evidence="2 3">
    <name type="scientific">Limimonas halophila</name>
    <dbReference type="NCBI Taxonomy" id="1082479"/>
    <lineage>
        <taxon>Bacteria</taxon>
        <taxon>Pseudomonadati</taxon>
        <taxon>Pseudomonadota</taxon>
        <taxon>Alphaproteobacteria</taxon>
        <taxon>Rhodospirillales</taxon>
        <taxon>Rhodovibrionaceae</taxon>
        <taxon>Limimonas</taxon>
    </lineage>
</organism>
<gene>
    <name evidence="2" type="ORF">SAMN05216241_11023</name>
</gene>
<dbReference type="RefSeq" id="WP_090021117.1">
    <property type="nucleotide sequence ID" value="NZ_FNCE01000010.1"/>
</dbReference>
<protein>
    <submittedName>
        <fullName evidence="2">Uncharacterized protein</fullName>
    </submittedName>
</protein>
<evidence type="ECO:0000313" key="3">
    <source>
        <dbReference type="Proteomes" id="UP000199415"/>
    </source>
</evidence>
<dbReference type="STRING" id="1082479.SAMN05216241_11023"/>
<dbReference type="Proteomes" id="UP000199415">
    <property type="component" value="Unassembled WGS sequence"/>
</dbReference>
<keyword evidence="3" id="KW-1185">Reference proteome</keyword>
<name>A0A1G7TQ52_9PROT</name>
<feature type="region of interest" description="Disordered" evidence="1">
    <location>
        <begin position="1"/>
        <end position="27"/>
    </location>
</feature>
<dbReference type="OrthoDB" id="8245284at2"/>
<sequence>MKLNDEQAKVVEERTGLQPIPEDNPAMSQLKENFGDHTFYVDDQGLYVLEATEAESEKDDPEAAQAVQIASWTDENKTALQAHEPQATDAQFKLKRDEE</sequence>
<evidence type="ECO:0000256" key="1">
    <source>
        <dbReference type="SAM" id="MobiDB-lite"/>
    </source>
</evidence>
<feature type="compositionally biased region" description="Basic and acidic residues" evidence="1">
    <location>
        <begin position="1"/>
        <end position="15"/>
    </location>
</feature>
<evidence type="ECO:0000313" key="2">
    <source>
        <dbReference type="EMBL" id="SDG37272.1"/>
    </source>
</evidence>
<dbReference type="EMBL" id="FNCE01000010">
    <property type="protein sequence ID" value="SDG37272.1"/>
    <property type="molecule type" value="Genomic_DNA"/>
</dbReference>
<accession>A0A1G7TQ52</accession>
<reference evidence="2 3" key="1">
    <citation type="submission" date="2016-10" db="EMBL/GenBank/DDBJ databases">
        <authorList>
            <person name="de Groot N.N."/>
        </authorList>
    </citation>
    <scope>NUCLEOTIDE SEQUENCE [LARGE SCALE GENOMIC DNA]</scope>
    <source>
        <strain evidence="2 3">DSM 25584</strain>
    </source>
</reference>